<dbReference type="EMBL" id="VSKL01000002">
    <property type="protein sequence ID" value="TYB73328.1"/>
    <property type="molecule type" value="Genomic_DNA"/>
</dbReference>
<keyword evidence="2" id="KW-1185">Reference proteome</keyword>
<organism evidence="1 2">
    <name type="scientific">Bizionia algoritergicola</name>
    <dbReference type="NCBI Taxonomy" id="291187"/>
    <lineage>
        <taxon>Bacteria</taxon>
        <taxon>Pseudomonadati</taxon>
        <taxon>Bacteroidota</taxon>
        <taxon>Flavobacteriia</taxon>
        <taxon>Flavobacteriales</taxon>
        <taxon>Flavobacteriaceae</taxon>
        <taxon>Bizionia</taxon>
    </lineage>
</organism>
<name>A0A5D0QXY3_9FLAO</name>
<dbReference type="Pfam" id="PF14253">
    <property type="entry name" value="AbiH"/>
    <property type="match status" value="1"/>
</dbReference>
<evidence type="ECO:0000313" key="2">
    <source>
        <dbReference type="Proteomes" id="UP000324358"/>
    </source>
</evidence>
<comment type="caution">
    <text evidence="1">The sequence shown here is derived from an EMBL/GenBank/DDBJ whole genome shotgun (WGS) entry which is preliminary data.</text>
</comment>
<protein>
    <recommendedName>
        <fullName evidence="3">Bacteriophage abortive infection AbiH family protein</fullName>
    </recommendedName>
</protein>
<gene>
    <name evidence="1" type="ORF">ES675_06610</name>
</gene>
<dbReference type="OrthoDB" id="5903604at2"/>
<evidence type="ECO:0000313" key="1">
    <source>
        <dbReference type="EMBL" id="TYB73328.1"/>
    </source>
</evidence>
<proteinExistence type="predicted"/>
<dbReference type="InterPro" id="IPR025935">
    <property type="entry name" value="AbiH"/>
</dbReference>
<reference evidence="1 2" key="1">
    <citation type="submission" date="2019-08" db="EMBL/GenBank/DDBJ databases">
        <title>Genomes of Antarctic Bizionia species.</title>
        <authorList>
            <person name="Bowman J.P."/>
        </authorList>
    </citation>
    <scope>NUCLEOTIDE SEQUENCE [LARGE SCALE GENOMIC DNA]</scope>
    <source>
        <strain evidence="1 2">APA-1</strain>
    </source>
</reference>
<dbReference type="RefSeq" id="WP_082985880.1">
    <property type="nucleotide sequence ID" value="NZ_VSKL01000002.1"/>
</dbReference>
<sequence length="359" mass="41962">MVKAVNRIVLIGNGFDKAHGLPTGYCDFMNYLVNRVARYEKIDNSRLKKVIKGREYRDSGGFIGMIHKNGNDDEWLGVKPIKDTNKFKLAVNPNKNSIFFGSLIRDNDRLGYWSDLEAHYFKLLYEYKNSPKDITLINSEFDHLKELIGEYLKTEVEDKTGIVDGYDIPNSHSVYDLLKHETKGFHFEKTYFVTFNYTSKILIAYLKRLKEETMDENLSILPIHIHGDLNDFENPIIFGYGDENSKGYHELELLLENNLLKNFKTFQYLRTNKYKEVLGLLEESDNIYVQLIGHSSGLCDKALLRTIFQHDNVKHIEATYYKNESKYFENLYNISRVFDDNTLMREKLISLDDTFKVEG</sequence>
<accession>A0A5D0QXY3</accession>
<dbReference type="Proteomes" id="UP000324358">
    <property type="component" value="Unassembled WGS sequence"/>
</dbReference>
<dbReference type="AlphaFoldDB" id="A0A5D0QXY3"/>
<evidence type="ECO:0008006" key="3">
    <source>
        <dbReference type="Google" id="ProtNLM"/>
    </source>
</evidence>